<organism evidence="1">
    <name type="scientific">freshwater metagenome</name>
    <dbReference type="NCBI Taxonomy" id="449393"/>
    <lineage>
        <taxon>unclassified sequences</taxon>
        <taxon>metagenomes</taxon>
        <taxon>ecological metagenomes</taxon>
    </lineage>
</organism>
<accession>A0A6J7S990</accession>
<protein>
    <submittedName>
        <fullName evidence="1">Unannotated protein</fullName>
    </submittedName>
</protein>
<name>A0A6J7S990_9ZZZZ</name>
<gene>
    <name evidence="1" type="ORF">UFOPK4173_01420</name>
</gene>
<dbReference type="EMBL" id="CAFBPW010000187">
    <property type="protein sequence ID" value="CAB5037659.1"/>
    <property type="molecule type" value="Genomic_DNA"/>
</dbReference>
<evidence type="ECO:0000313" key="1">
    <source>
        <dbReference type="EMBL" id="CAB5037659.1"/>
    </source>
</evidence>
<dbReference type="AlphaFoldDB" id="A0A6J7S990"/>
<sequence length="56" mass="5607">MAAAPSPTKAGVVGIARITATLGPIADSSVARLIPAAMDKTRCTPRLRNAVSASTT</sequence>
<reference evidence="1" key="1">
    <citation type="submission" date="2020-05" db="EMBL/GenBank/DDBJ databases">
        <authorList>
            <person name="Chiriac C."/>
            <person name="Salcher M."/>
            <person name="Ghai R."/>
            <person name="Kavagutti S V."/>
        </authorList>
    </citation>
    <scope>NUCLEOTIDE SEQUENCE</scope>
</reference>
<proteinExistence type="predicted"/>